<accession>A0ABW1UZE7</accession>
<dbReference type="SUPFAM" id="SSF51556">
    <property type="entry name" value="Metallo-dependent hydrolases"/>
    <property type="match status" value="1"/>
</dbReference>
<evidence type="ECO:0000256" key="4">
    <source>
        <dbReference type="ARBA" id="ARBA00022723"/>
    </source>
</evidence>
<dbReference type="InterPro" id="IPR006330">
    <property type="entry name" value="Ado/ade_deaminase"/>
</dbReference>
<feature type="domain" description="Adenosine deaminase" evidence="7">
    <location>
        <begin position="12"/>
        <end position="334"/>
    </location>
</feature>
<dbReference type="GO" id="GO:0016787">
    <property type="term" value="F:hydrolase activity"/>
    <property type="evidence" value="ECO:0007669"/>
    <property type="project" value="UniProtKB-KW"/>
</dbReference>
<dbReference type="InterPro" id="IPR001365">
    <property type="entry name" value="A_deaminase_dom"/>
</dbReference>
<evidence type="ECO:0000256" key="5">
    <source>
        <dbReference type="ARBA" id="ARBA00022801"/>
    </source>
</evidence>
<gene>
    <name evidence="8" type="primary">add</name>
    <name evidence="8" type="ORF">ACFP56_00420</name>
</gene>
<comment type="caution">
    <text evidence="8">The sequence shown here is derived from an EMBL/GenBank/DDBJ whole genome shotgun (WGS) entry which is preliminary data.</text>
</comment>
<evidence type="ECO:0000313" key="8">
    <source>
        <dbReference type="EMBL" id="MFC6331068.1"/>
    </source>
</evidence>
<dbReference type="PANTHER" id="PTHR11409">
    <property type="entry name" value="ADENOSINE DEAMINASE"/>
    <property type="match status" value="1"/>
</dbReference>
<comment type="similarity">
    <text evidence="2">Belongs to the metallo-dependent hydrolases superfamily. Adenosine and AMP deaminases family.</text>
</comment>
<dbReference type="NCBIfam" id="TIGR01430">
    <property type="entry name" value="aden_deam"/>
    <property type="match status" value="1"/>
</dbReference>
<dbReference type="Pfam" id="PF00962">
    <property type="entry name" value="A_deaminase"/>
    <property type="match status" value="1"/>
</dbReference>
<sequence length="350" mass="38627">MTLTIEKIQAMPKVELHLHLDGSVLPQTLLELAAEQGAKLPAASAEELSRYMSAPESCQDLNEYLRTFDFVLPFLQTTSALERVAYELVEQCAADQVAYVEVRFAPQLHRLQGLTVLEIYEAVLRGLARGEQQFGVIARCIGICLRGHSEEQNLEVIEASGHVLHKGLVAVDLAGAEALYPPELYESVFALAQKLSLPITIHAGEAAGADSIATAVNRLGATRIGHGVRLKEDLHILQQVKEQGIPLEFCPISNLQTKAVAAWSLYPIIEYMEQGITVTVNTDNLTVSQTSLSKELYTLQQQCGLTTEGMIQLQRNAAAAIFLEEPAKSRFAARFEEKLEQWIRHLQQDA</sequence>
<protein>
    <recommendedName>
        <fullName evidence="3">adenosine deaminase</fullName>
        <ecNumber evidence="3">3.5.4.4</ecNumber>
    </recommendedName>
</protein>
<keyword evidence="4" id="KW-0479">Metal-binding</keyword>
<keyword evidence="9" id="KW-1185">Reference proteome</keyword>
<reference evidence="9" key="1">
    <citation type="journal article" date="2019" name="Int. J. Syst. Evol. Microbiol.">
        <title>The Global Catalogue of Microorganisms (GCM) 10K type strain sequencing project: providing services to taxonomists for standard genome sequencing and annotation.</title>
        <authorList>
            <consortium name="The Broad Institute Genomics Platform"/>
            <consortium name="The Broad Institute Genome Sequencing Center for Infectious Disease"/>
            <person name="Wu L."/>
            <person name="Ma J."/>
        </authorList>
    </citation>
    <scope>NUCLEOTIDE SEQUENCE [LARGE SCALE GENOMIC DNA]</scope>
    <source>
        <strain evidence="9">PCU 280</strain>
    </source>
</reference>
<evidence type="ECO:0000256" key="2">
    <source>
        <dbReference type="ARBA" id="ARBA00006676"/>
    </source>
</evidence>
<dbReference type="Gene3D" id="3.20.20.140">
    <property type="entry name" value="Metal-dependent hydrolases"/>
    <property type="match status" value="1"/>
</dbReference>
<evidence type="ECO:0000256" key="3">
    <source>
        <dbReference type="ARBA" id="ARBA00012784"/>
    </source>
</evidence>
<dbReference type="InterPro" id="IPR032466">
    <property type="entry name" value="Metal_Hydrolase"/>
</dbReference>
<evidence type="ECO:0000259" key="7">
    <source>
        <dbReference type="Pfam" id="PF00962"/>
    </source>
</evidence>
<comment type="cofactor">
    <cofactor evidence="1">
        <name>Zn(2+)</name>
        <dbReference type="ChEBI" id="CHEBI:29105"/>
    </cofactor>
</comment>
<dbReference type="RefSeq" id="WP_379229906.1">
    <property type="nucleotide sequence ID" value="NZ_JBHSTE010000001.1"/>
</dbReference>
<proteinExistence type="inferred from homology"/>
<organism evidence="8 9">
    <name type="scientific">Paenibacillus septentrionalis</name>
    <dbReference type="NCBI Taxonomy" id="429342"/>
    <lineage>
        <taxon>Bacteria</taxon>
        <taxon>Bacillati</taxon>
        <taxon>Bacillota</taxon>
        <taxon>Bacilli</taxon>
        <taxon>Bacillales</taxon>
        <taxon>Paenibacillaceae</taxon>
        <taxon>Paenibacillus</taxon>
    </lineage>
</organism>
<dbReference type="CDD" id="cd01320">
    <property type="entry name" value="ADA"/>
    <property type="match status" value="1"/>
</dbReference>
<dbReference type="EC" id="3.5.4.4" evidence="3"/>
<dbReference type="EMBL" id="JBHSTE010000001">
    <property type="protein sequence ID" value="MFC6331068.1"/>
    <property type="molecule type" value="Genomic_DNA"/>
</dbReference>
<keyword evidence="6" id="KW-0862">Zinc</keyword>
<dbReference type="PANTHER" id="PTHR11409:SF43">
    <property type="entry name" value="ADENOSINE DEAMINASE"/>
    <property type="match status" value="1"/>
</dbReference>
<dbReference type="Proteomes" id="UP001596233">
    <property type="component" value="Unassembled WGS sequence"/>
</dbReference>
<evidence type="ECO:0000256" key="6">
    <source>
        <dbReference type="ARBA" id="ARBA00022833"/>
    </source>
</evidence>
<name>A0ABW1UZE7_9BACL</name>
<evidence type="ECO:0000313" key="9">
    <source>
        <dbReference type="Proteomes" id="UP001596233"/>
    </source>
</evidence>
<evidence type="ECO:0000256" key="1">
    <source>
        <dbReference type="ARBA" id="ARBA00001947"/>
    </source>
</evidence>
<keyword evidence="5 8" id="KW-0378">Hydrolase</keyword>